<evidence type="ECO:0000313" key="14">
    <source>
        <dbReference type="EMBL" id="KAG7531704.1"/>
    </source>
</evidence>
<keyword evidence="7 10" id="KW-0067">ATP-binding</keyword>
<evidence type="ECO:0000256" key="6">
    <source>
        <dbReference type="ARBA" id="ARBA00022777"/>
    </source>
</evidence>
<dbReference type="InterPro" id="IPR011009">
    <property type="entry name" value="Kinase-like_dom_sf"/>
</dbReference>
<evidence type="ECO:0000256" key="11">
    <source>
        <dbReference type="SAM" id="MobiDB-lite"/>
    </source>
</evidence>
<feature type="compositionally biased region" description="Basic and acidic residues" evidence="11">
    <location>
        <begin position="44"/>
        <end position="66"/>
    </location>
</feature>
<comment type="catalytic activity">
    <reaction evidence="9">
        <text>L-seryl-[protein] + ATP = O-phospho-L-seryl-[protein] + ADP + H(+)</text>
        <dbReference type="Rhea" id="RHEA:17989"/>
        <dbReference type="Rhea" id="RHEA-COMP:9863"/>
        <dbReference type="Rhea" id="RHEA-COMP:11604"/>
        <dbReference type="ChEBI" id="CHEBI:15378"/>
        <dbReference type="ChEBI" id="CHEBI:29999"/>
        <dbReference type="ChEBI" id="CHEBI:30616"/>
        <dbReference type="ChEBI" id="CHEBI:83421"/>
        <dbReference type="ChEBI" id="CHEBI:456216"/>
        <dbReference type="EC" id="2.7.11.1"/>
    </reaction>
</comment>
<dbReference type="SMART" id="SM00220">
    <property type="entry name" value="S_TKc"/>
    <property type="match status" value="1"/>
</dbReference>
<feature type="compositionally biased region" description="Low complexity" evidence="11">
    <location>
        <begin position="552"/>
        <end position="569"/>
    </location>
</feature>
<dbReference type="GO" id="GO:0005524">
    <property type="term" value="F:ATP binding"/>
    <property type="evidence" value="ECO:0007669"/>
    <property type="project" value="UniProtKB-UniRule"/>
</dbReference>
<evidence type="ECO:0000256" key="3">
    <source>
        <dbReference type="ARBA" id="ARBA00022527"/>
    </source>
</evidence>
<keyword evidence="6" id="KW-0418">Kinase</keyword>
<keyword evidence="15" id="KW-1185">Reference proteome</keyword>
<dbReference type="GO" id="GO:0035556">
    <property type="term" value="P:intracellular signal transduction"/>
    <property type="evidence" value="ECO:0007669"/>
    <property type="project" value="TreeGrafter"/>
</dbReference>
<organism evidence="14 15">
    <name type="scientific">Filobasidium floriforme</name>
    <dbReference type="NCBI Taxonomy" id="5210"/>
    <lineage>
        <taxon>Eukaryota</taxon>
        <taxon>Fungi</taxon>
        <taxon>Dikarya</taxon>
        <taxon>Basidiomycota</taxon>
        <taxon>Agaricomycotina</taxon>
        <taxon>Tremellomycetes</taxon>
        <taxon>Filobasidiales</taxon>
        <taxon>Filobasidiaceae</taxon>
        <taxon>Filobasidium</taxon>
    </lineage>
</organism>
<dbReference type="SUPFAM" id="SSF103243">
    <property type="entry name" value="KA1-like"/>
    <property type="match status" value="1"/>
</dbReference>
<dbReference type="PROSITE" id="PS00108">
    <property type="entry name" value="PROTEIN_KINASE_ST"/>
    <property type="match status" value="1"/>
</dbReference>
<dbReference type="InterPro" id="IPR008271">
    <property type="entry name" value="Ser/Thr_kinase_AS"/>
</dbReference>
<accession>A0A8K0JKV5</accession>
<dbReference type="PROSITE" id="PS00107">
    <property type="entry name" value="PROTEIN_KINASE_ATP"/>
    <property type="match status" value="1"/>
</dbReference>
<evidence type="ECO:0000256" key="7">
    <source>
        <dbReference type="ARBA" id="ARBA00022840"/>
    </source>
</evidence>
<evidence type="ECO:0000259" key="13">
    <source>
        <dbReference type="PROSITE" id="PS50032"/>
    </source>
</evidence>
<keyword evidence="3" id="KW-0723">Serine/threonine-protein kinase</keyword>
<comment type="similarity">
    <text evidence="1">Belongs to the protein kinase superfamily. CAMK Ser/Thr protein kinase family. NIM1 subfamily.</text>
</comment>
<dbReference type="Gene3D" id="1.10.510.10">
    <property type="entry name" value="Transferase(Phosphotransferase) domain 1"/>
    <property type="match status" value="1"/>
</dbReference>
<gene>
    <name evidence="14" type="ORF">FFLO_04146</name>
</gene>
<dbReference type="InterPro" id="IPR000719">
    <property type="entry name" value="Prot_kinase_dom"/>
</dbReference>
<reference evidence="14" key="1">
    <citation type="submission" date="2020-04" db="EMBL/GenBank/DDBJ databases">
        <title>Analysis of mating type loci in Filobasidium floriforme.</title>
        <authorList>
            <person name="Nowrousian M."/>
        </authorList>
    </citation>
    <scope>NUCLEOTIDE SEQUENCE</scope>
    <source>
        <strain evidence="14">CBS 6242</strain>
    </source>
</reference>
<evidence type="ECO:0000256" key="4">
    <source>
        <dbReference type="ARBA" id="ARBA00022679"/>
    </source>
</evidence>
<dbReference type="PROSITE" id="PS50011">
    <property type="entry name" value="PROTEIN_KINASE_DOM"/>
    <property type="match status" value="1"/>
</dbReference>
<evidence type="ECO:0000256" key="10">
    <source>
        <dbReference type="PROSITE-ProRule" id="PRU10141"/>
    </source>
</evidence>
<dbReference type="InterPro" id="IPR028375">
    <property type="entry name" value="KA1/Ssp2_C"/>
</dbReference>
<dbReference type="Proteomes" id="UP000812966">
    <property type="component" value="Unassembled WGS sequence"/>
</dbReference>
<feature type="region of interest" description="Disordered" evidence="11">
    <location>
        <begin position="481"/>
        <end position="509"/>
    </location>
</feature>
<feature type="compositionally biased region" description="Basic and acidic residues" evidence="11">
    <location>
        <begin position="636"/>
        <end position="646"/>
    </location>
</feature>
<feature type="region of interest" description="Disordered" evidence="11">
    <location>
        <begin position="436"/>
        <end position="466"/>
    </location>
</feature>
<dbReference type="PANTHER" id="PTHR24346">
    <property type="entry name" value="MAP/MICROTUBULE AFFINITY-REGULATING KINASE"/>
    <property type="match status" value="1"/>
</dbReference>
<name>A0A8K0JKV5_9TREE</name>
<evidence type="ECO:0000256" key="5">
    <source>
        <dbReference type="ARBA" id="ARBA00022741"/>
    </source>
</evidence>
<dbReference type="Pfam" id="PF02149">
    <property type="entry name" value="KA1"/>
    <property type="match status" value="1"/>
</dbReference>
<dbReference type="InterPro" id="IPR001772">
    <property type="entry name" value="KA1_dom"/>
</dbReference>
<proteinExistence type="inferred from homology"/>
<feature type="compositionally biased region" description="Low complexity" evidence="11">
    <location>
        <begin position="648"/>
        <end position="661"/>
    </location>
</feature>
<feature type="region of interest" description="Disordered" evidence="11">
    <location>
        <begin position="841"/>
        <end position="860"/>
    </location>
</feature>
<dbReference type="OrthoDB" id="193931at2759"/>
<evidence type="ECO:0000256" key="9">
    <source>
        <dbReference type="ARBA" id="ARBA00048679"/>
    </source>
</evidence>
<dbReference type="PANTHER" id="PTHR24346:SF82">
    <property type="entry name" value="KP78A-RELATED"/>
    <property type="match status" value="1"/>
</dbReference>
<dbReference type="FunFam" id="1.10.510.10:FF:000792">
    <property type="entry name" value="Non-specific serine/threonine protein kinase"/>
    <property type="match status" value="1"/>
</dbReference>
<sequence>MDPIPGASVQRSNSLKPHSHRIRPPTDLSTAPPAPPPPQGYAPRHPESDRTQTDYNKPVDRVRAEEVDPNVNGASGGPPRTRTGSDPNVRVKNARQVGDWQLGKTIGAGSMGKVKTATNVYTGEKCAVKIIPRWSTPPAPKPTSGEPLAAGLEPEKAAAVRDASKETRTIREASISLLLHHPYICGMREMIVHANHYYMVFEFIDGGQMLDYIISHGRLRERAARKFARQIASALNYCHRNSIVHRDLKIENILISKTGNIKIIDFGLSNLYSPYDHLSTFCGSLYFAAPELLNARVYTGPEVDIWSFGIVLYVLVCGKVPFDDQSMPALHAKIKRGLVDYPAWLSAECKDLLCRMLVTDPANRATLAEVIASPWLNKGFETPTDSYLVPREPLRSEELDPEVLRGMAGFEFGSEDNIRQRMTELLTSDTYRRVHGEWETRRSTQPMSPPAGLASPTKGKSTPTRRFSGFDFYKKGLFKNNSTASNNKDDARSDRLTGPGRTLGDDQEYLDPTRGFHPLISIYYLVREKIERERVYGPGLFASSELSLAQSPGSLPNGAPGAPNARAPAYGMPLPRLSIPETSHAPARGSDSVRAVPPSGVSGGFESQPLPRNRGESLNQRADRVNELRAAGVMQHPEEDFDRSRLDQVSSPQVPSSVSGSSHRRSYSMNGGLGSPTEVHTSRMVSSASQNVKMDHAIDEDLVRDTQDLSIGDQRLIQEPESLPTDSFETALTSTRPERATIDPRTHLVDSSAEGIISDAAPVRPSRSDQMEPRVNQTPTKIDAKPVYLKGLFSVATTTSKNVATAQREIRTVLDRIGIHYRPNKTGFECVHAPSIDLSSVQPVEGSGQTGGGPKRPSIASAGEEGFDAWAFGENGSAGSALLVRFEISIVKVTWLGLNGIQFRRIGGDGWQYQMLAKRILVEMRL</sequence>
<evidence type="ECO:0000259" key="12">
    <source>
        <dbReference type="PROSITE" id="PS50011"/>
    </source>
</evidence>
<dbReference type="PROSITE" id="PS50032">
    <property type="entry name" value="KA1"/>
    <property type="match status" value="1"/>
</dbReference>
<comment type="catalytic activity">
    <reaction evidence="8">
        <text>L-threonyl-[protein] + ATP = O-phospho-L-threonyl-[protein] + ADP + H(+)</text>
        <dbReference type="Rhea" id="RHEA:46608"/>
        <dbReference type="Rhea" id="RHEA-COMP:11060"/>
        <dbReference type="Rhea" id="RHEA-COMP:11605"/>
        <dbReference type="ChEBI" id="CHEBI:15378"/>
        <dbReference type="ChEBI" id="CHEBI:30013"/>
        <dbReference type="ChEBI" id="CHEBI:30616"/>
        <dbReference type="ChEBI" id="CHEBI:61977"/>
        <dbReference type="ChEBI" id="CHEBI:456216"/>
        <dbReference type="EC" id="2.7.11.1"/>
    </reaction>
</comment>
<dbReference type="GO" id="GO:0000226">
    <property type="term" value="P:microtubule cytoskeleton organization"/>
    <property type="evidence" value="ECO:0007669"/>
    <property type="project" value="TreeGrafter"/>
</dbReference>
<dbReference type="EMBL" id="JABELV010000084">
    <property type="protein sequence ID" value="KAG7531704.1"/>
    <property type="molecule type" value="Genomic_DNA"/>
</dbReference>
<dbReference type="AlphaFoldDB" id="A0A8K0JKV5"/>
<feature type="region of interest" description="Disordered" evidence="11">
    <location>
        <begin position="757"/>
        <end position="777"/>
    </location>
</feature>
<dbReference type="SUPFAM" id="SSF56112">
    <property type="entry name" value="Protein kinase-like (PK-like)"/>
    <property type="match status" value="1"/>
</dbReference>
<feature type="region of interest" description="Disordered" evidence="11">
    <location>
        <begin position="635"/>
        <end position="690"/>
    </location>
</feature>
<dbReference type="Gene3D" id="3.30.310.80">
    <property type="entry name" value="Kinase associated domain 1, KA1"/>
    <property type="match status" value="1"/>
</dbReference>
<dbReference type="CDD" id="cd12121">
    <property type="entry name" value="MARK_C_like"/>
    <property type="match status" value="1"/>
</dbReference>
<keyword evidence="4" id="KW-0808">Transferase</keyword>
<dbReference type="EC" id="2.7.11.1" evidence="2"/>
<dbReference type="CDD" id="cd14077">
    <property type="entry name" value="STKc_Kin1_2"/>
    <property type="match status" value="1"/>
</dbReference>
<comment type="caution">
    <text evidence="14">The sequence shown here is derived from an EMBL/GenBank/DDBJ whole genome shotgun (WGS) entry which is preliminary data.</text>
</comment>
<evidence type="ECO:0000256" key="1">
    <source>
        <dbReference type="ARBA" id="ARBA00010791"/>
    </source>
</evidence>
<protein>
    <recommendedName>
        <fullName evidence="2">non-specific serine/threonine protein kinase</fullName>
        <ecNumber evidence="2">2.7.11.1</ecNumber>
    </recommendedName>
</protein>
<evidence type="ECO:0000313" key="15">
    <source>
        <dbReference type="Proteomes" id="UP000812966"/>
    </source>
</evidence>
<evidence type="ECO:0000256" key="8">
    <source>
        <dbReference type="ARBA" id="ARBA00047899"/>
    </source>
</evidence>
<evidence type="ECO:0000256" key="2">
    <source>
        <dbReference type="ARBA" id="ARBA00012513"/>
    </source>
</evidence>
<feature type="region of interest" description="Disordered" evidence="11">
    <location>
        <begin position="552"/>
        <end position="618"/>
    </location>
</feature>
<dbReference type="GO" id="GO:0005737">
    <property type="term" value="C:cytoplasm"/>
    <property type="evidence" value="ECO:0007669"/>
    <property type="project" value="TreeGrafter"/>
</dbReference>
<keyword evidence="5 10" id="KW-0547">Nucleotide-binding</keyword>
<dbReference type="InterPro" id="IPR017441">
    <property type="entry name" value="Protein_kinase_ATP_BS"/>
</dbReference>
<feature type="region of interest" description="Disordered" evidence="11">
    <location>
        <begin position="1"/>
        <end position="90"/>
    </location>
</feature>
<dbReference type="Pfam" id="PF00069">
    <property type="entry name" value="Pkinase"/>
    <property type="match status" value="1"/>
</dbReference>
<dbReference type="GO" id="GO:0004674">
    <property type="term" value="F:protein serine/threonine kinase activity"/>
    <property type="evidence" value="ECO:0007669"/>
    <property type="project" value="UniProtKB-KW"/>
</dbReference>
<feature type="binding site" evidence="10">
    <location>
        <position position="129"/>
    </location>
    <ligand>
        <name>ATP</name>
        <dbReference type="ChEBI" id="CHEBI:30616"/>
    </ligand>
</feature>
<feature type="domain" description="Protein kinase" evidence="12">
    <location>
        <begin position="100"/>
        <end position="376"/>
    </location>
</feature>
<feature type="domain" description="KA1" evidence="13">
    <location>
        <begin position="877"/>
        <end position="926"/>
    </location>
</feature>